<gene>
    <name evidence="1" type="ORF">ADUPG1_001671</name>
</gene>
<comment type="caution">
    <text evidence="1">The sequence shown here is derived from an EMBL/GenBank/DDBJ whole genome shotgun (WGS) entry which is preliminary data.</text>
</comment>
<protein>
    <submittedName>
        <fullName evidence="1">Uncharacterized protein</fullName>
    </submittedName>
</protein>
<organism evidence="1 2">
    <name type="scientific">Aduncisulcus paluster</name>
    <dbReference type="NCBI Taxonomy" id="2918883"/>
    <lineage>
        <taxon>Eukaryota</taxon>
        <taxon>Metamonada</taxon>
        <taxon>Carpediemonas-like organisms</taxon>
        <taxon>Aduncisulcus</taxon>
    </lineage>
</organism>
<feature type="non-terminal residue" evidence="1">
    <location>
        <position position="194"/>
    </location>
</feature>
<reference evidence="1" key="1">
    <citation type="submission" date="2022-03" db="EMBL/GenBank/DDBJ databases">
        <title>Draft genome sequence of Aduncisulcus paluster, a free-living microaerophilic Fornicata.</title>
        <authorList>
            <person name="Yuyama I."/>
            <person name="Kume K."/>
            <person name="Tamura T."/>
            <person name="Inagaki Y."/>
            <person name="Hashimoto T."/>
        </authorList>
    </citation>
    <scope>NUCLEOTIDE SEQUENCE</scope>
    <source>
        <strain evidence="1">NY0171</strain>
    </source>
</reference>
<dbReference type="EMBL" id="BQXS01001530">
    <property type="protein sequence ID" value="GKT30739.1"/>
    <property type="molecule type" value="Genomic_DNA"/>
</dbReference>
<proteinExistence type="predicted"/>
<name>A0ABQ5KDX7_9EUKA</name>
<keyword evidence="2" id="KW-1185">Reference proteome</keyword>
<sequence>VKDLPFLPKPDGLSTFNLFCHQPKDILHTAHLRQGERVVILLEKLLGDKSLCDLGKQIHSLKPIVTMKEVRIRGNWSGDDYGKFLLNMPLIIGTIAAASHNRPLMKVGLLSSLIELGLRKRDIELDDMQLIQRAIVWRNDEMAKNGVRWTILMYEQEQIVTQFKRMGPLHHFDTQIMERLHKTAKHVSSRRNNW</sequence>
<evidence type="ECO:0000313" key="2">
    <source>
        <dbReference type="Proteomes" id="UP001057375"/>
    </source>
</evidence>
<dbReference type="Proteomes" id="UP001057375">
    <property type="component" value="Unassembled WGS sequence"/>
</dbReference>
<evidence type="ECO:0000313" key="1">
    <source>
        <dbReference type="EMBL" id="GKT30739.1"/>
    </source>
</evidence>
<accession>A0ABQ5KDX7</accession>
<feature type="non-terminal residue" evidence="1">
    <location>
        <position position="1"/>
    </location>
</feature>